<dbReference type="SUPFAM" id="SSF52172">
    <property type="entry name" value="CheY-like"/>
    <property type="match status" value="1"/>
</dbReference>
<comment type="function">
    <text evidence="2">May play the central regulatory role in sporulation. It may be an element of the effector pathway responsible for the activation of sporulation genes in response to nutritional stress. Spo0A may act in concert with spo0H (a sigma factor) to control the expression of some genes that are critical to the sporulation process.</text>
</comment>
<dbReference type="GO" id="GO:0000160">
    <property type="term" value="P:phosphorelay signal transduction system"/>
    <property type="evidence" value="ECO:0007669"/>
    <property type="project" value="InterPro"/>
</dbReference>
<dbReference type="InterPro" id="IPR001789">
    <property type="entry name" value="Sig_transdc_resp-reg_receiver"/>
</dbReference>
<dbReference type="PANTHER" id="PTHR43228:SF1">
    <property type="entry name" value="TWO-COMPONENT RESPONSE REGULATOR ARR22"/>
    <property type="match status" value="1"/>
</dbReference>
<evidence type="ECO:0000256" key="2">
    <source>
        <dbReference type="ARBA" id="ARBA00024867"/>
    </source>
</evidence>
<evidence type="ECO:0000256" key="1">
    <source>
        <dbReference type="ARBA" id="ARBA00018672"/>
    </source>
</evidence>
<sequence length="124" mass="13946">MKKRIMIVDDSVFARKMLHKILTSHNYEVVGEFESGCAAVSEYKNLNPDLVTMDIIMDGMNGLEALNQILSIDPFAKIIVVSSHNNKDFIELALQAGALYFIVKPYAKDHLLQVVEDVLSVHVR</sequence>
<evidence type="ECO:0000259" key="4">
    <source>
        <dbReference type="PROSITE" id="PS50110"/>
    </source>
</evidence>
<dbReference type="OrthoDB" id="9790669at2"/>
<evidence type="ECO:0000313" key="6">
    <source>
        <dbReference type="Proteomes" id="UP000297597"/>
    </source>
</evidence>
<dbReference type="Gene3D" id="3.40.50.2300">
    <property type="match status" value="1"/>
</dbReference>
<dbReference type="InterPro" id="IPR011006">
    <property type="entry name" value="CheY-like_superfamily"/>
</dbReference>
<dbReference type="SMART" id="SM00448">
    <property type="entry name" value="REC"/>
    <property type="match status" value="1"/>
</dbReference>
<feature type="modified residue" description="4-aspartylphosphate" evidence="3">
    <location>
        <position position="54"/>
    </location>
</feature>
<dbReference type="RefSeq" id="WP_134215551.1">
    <property type="nucleotide sequence ID" value="NZ_QFFZ01000061.1"/>
</dbReference>
<dbReference type="Proteomes" id="UP000297597">
    <property type="component" value="Unassembled WGS sequence"/>
</dbReference>
<accession>A0A4Y7RL73</accession>
<evidence type="ECO:0000256" key="3">
    <source>
        <dbReference type="PROSITE-ProRule" id="PRU00169"/>
    </source>
</evidence>
<dbReference type="Pfam" id="PF00072">
    <property type="entry name" value="Response_reg"/>
    <property type="match status" value="1"/>
</dbReference>
<dbReference type="InterPro" id="IPR052048">
    <property type="entry name" value="ST_Response_Regulator"/>
</dbReference>
<dbReference type="AlphaFoldDB" id="A0A4Y7RL73"/>
<proteinExistence type="predicted"/>
<feature type="domain" description="Response regulatory" evidence="4">
    <location>
        <begin position="4"/>
        <end position="119"/>
    </location>
</feature>
<gene>
    <name evidence="5" type="primary">cheY_3</name>
    <name evidence="5" type="ORF">Pmgp_03421</name>
</gene>
<protein>
    <recommendedName>
        <fullName evidence="1">Stage 0 sporulation protein A homolog</fullName>
    </recommendedName>
</protein>
<reference evidence="5 6" key="1">
    <citation type="journal article" date="2018" name="Environ. Microbiol.">
        <title>Novel energy conservation strategies and behaviour of Pelotomaculum schinkii driving syntrophic propionate catabolism.</title>
        <authorList>
            <person name="Hidalgo-Ahumada C.A.P."/>
            <person name="Nobu M.K."/>
            <person name="Narihiro T."/>
            <person name="Tamaki H."/>
            <person name="Liu W.T."/>
            <person name="Kamagata Y."/>
            <person name="Stams A.J.M."/>
            <person name="Imachi H."/>
            <person name="Sousa D.Z."/>
        </authorList>
    </citation>
    <scope>NUCLEOTIDE SEQUENCE [LARGE SCALE GENOMIC DNA]</scope>
    <source>
        <strain evidence="5 6">MGP</strain>
    </source>
</reference>
<keyword evidence="3" id="KW-0597">Phosphoprotein</keyword>
<dbReference type="PANTHER" id="PTHR43228">
    <property type="entry name" value="TWO-COMPONENT RESPONSE REGULATOR"/>
    <property type="match status" value="1"/>
</dbReference>
<dbReference type="EMBL" id="QFFZ01000061">
    <property type="protein sequence ID" value="TEB09067.1"/>
    <property type="molecule type" value="Genomic_DNA"/>
</dbReference>
<name>A0A4Y7RL73_9FIRM</name>
<comment type="caution">
    <text evidence="5">The sequence shown here is derived from an EMBL/GenBank/DDBJ whole genome shotgun (WGS) entry which is preliminary data.</text>
</comment>
<organism evidence="5 6">
    <name type="scientific">Pelotomaculum propionicicum</name>
    <dbReference type="NCBI Taxonomy" id="258475"/>
    <lineage>
        <taxon>Bacteria</taxon>
        <taxon>Bacillati</taxon>
        <taxon>Bacillota</taxon>
        <taxon>Clostridia</taxon>
        <taxon>Eubacteriales</taxon>
        <taxon>Desulfotomaculaceae</taxon>
        <taxon>Pelotomaculum</taxon>
    </lineage>
</organism>
<keyword evidence="6" id="KW-1185">Reference proteome</keyword>
<dbReference type="PROSITE" id="PS50110">
    <property type="entry name" value="RESPONSE_REGULATORY"/>
    <property type="match status" value="1"/>
</dbReference>
<evidence type="ECO:0000313" key="5">
    <source>
        <dbReference type="EMBL" id="TEB09067.1"/>
    </source>
</evidence>